<dbReference type="GO" id="GO:0004930">
    <property type="term" value="F:G protein-coupled receptor activity"/>
    <property type="evidence" value="ECO:0007669"/>
    <property type="project" value="UniProtKB-KW"/>
</dbReference>
<dbReference type="SUPFAM" id="SSF81321">
    <property type="entry name" value="Family A G protein-coupled receptor-like"/>
    <property type="match status" value="1"/>
</dbReference>
<evidence type="ECO:0000256" key="2">
    <source>
        <dbReference type="ARBA" id="ARBA00022692"/>
    </source>
</evidence>
<keyword evidence="4 6" id="KW-0472">Membrane</keyword>
<dbReference type="InterPro" id="IPR019424">
    <property type="entry name" value="7TM_GPCR_Srsx"/>
</dbReference>
<reference evidence="9" key="1">
    <citation type="submission" date="2016-11" db="UniProtKB">
        <authorList>
            <consortium name="WormBaseParasite"/>
        </authorList>
    </citation>
    <scope>IDENTIFICATION</scope>
</reference>
<dbReference type="InterPro" id="IPR000276">
    <property type="entry name" value="GPCR_Rhodpsn"/>
</dbReference>
<feature type="transmembrane region" description="Helical" evidence="6">
    <location>
        <begin position="217"/>
        <end position="242"/>
    </location>
</feature>
<feature type="transmembrane region" description="Helical" evidence="6">
    <location>
        <begin position="174"/>
        <end position="193"/>
    </location>
</feature>
<keyword evidence="5" id="KW-0297">G-protein coupled receptor</keyword>
<evidence type="ECO:0000313" key="9">
    <source>
        <dbReference type="WBParaSite" id="L893_g11355.t1"/>
    </source>
</evidence>
<dbReference type="PRINTS" id="PR00237">
    <property type="entry name" value="GPCRRHODOPSN"/>
</dbReference>
<evidence type="ECO:0000313" key="8">
    <source>
        <dbReference type="Proteomes" id="UP000095287"/>
    </source>
</evidence>
<accession>A0A1I7Y020</accession>
<feature type="transmembrane region" description="Helical" evidence="6">
    <location>
        <begin position="96"/>
        <end position="117"/>
    </location>
</feature>
<dbReference type="PROSITE" id="PS00237">
    <property type="entry name" value="G_PROTEIN_RECEP_F1_1"/>
    <property type="match status" value="1"/>
</dbReference>
<dbReference type="InterPro" id="IPR047130">
    <property type="entry name" value="7TM_GPCR_Srsx_nematod"/>
</dbReference>
<dbReference type="PROSITE" id="PS50262">
    <property type="entry name" value="G_PROTEIN_RECEP_F1_2"/>
    <property type="match status" value="1"/>
</dbReference>
<dbReference type="AlphaFoldDB" id="A0A1I7Y020"/>
<keyword evidence="5" id="KW-0807">Transducer</keyword>
<dbReference type="PANTHER" id="PTHR23360:SF16">
    <property type="entry name" value="G-PROTEIN COUPLED RECEPTORS FAMILY 1 PROFILE DOMAIN-CONTAINING PROTEIN"/>
    <property type="match status" value="1"/>
</dbReference>
<feature type="transmembrane region" description="Helical" evidence="6">
    <location>
        <begin position="254"/>
        <end position="272"/>
    </location>
</feature>
<proteinExistence type="inferred from homology"/>
<dbReference type="Proteomes" id="UP000095287">
    <property type="component" value="Unplaced"/>
</dbReference>
<comment type="similarity">
    <text evidence="5">Belongs to the G-protein coupled receptor 1 family.</text>
</comment>
<feature type="domain" description="G-protein coupled receptors family 1 profile" evidence="7">
    <location>
        <begin position="34"/>
        <end position="270"/>
    </location>
</feature>
<protein>
    <submittedName>
        <fullName evidence="9">G_PROTEIN_RECEP_F1_2 domain-containing protein</fullName>
    </submittedName>
</protein>
<comment type="subcellular location">
    <subcellularLocation>
        <location evidence="1">Membrane</location>
    </subcellularLocation>
</comment>
<dbReference type="GO" id="GO:0016020">
    <property type="term" value="C:membrane"/>
    <property type="evidence" value="ECO:0007669"/>
    <property type="project" value="UniProtKB-SubCell"/>
</dbReference>
<keyword evidence="8" id="KW-1185">Reference proteome</keyword>
<evidence type="ECO:0000256" key="1">
    <source>
        <dbReference type="ARBA" id="ARBA00004370"/>
    </source>
</evidence>
<evidence type="ECO:0000256" key="3">
    <source>
        <dbReference type="ARBA" id="ARBA00022989"/>
    </source>
</evidence>
<dbReference type="InterPro" id="IPR017452">
    <property type="entry name" value="GPCR_Rhodpsn_7TM"/>
</dbReference>
<dbReference type="SMART" id="SM01381">
    <property type="entry name" value="7TM_GPCR_Srsx"/>
    <property type="match status" value="1"/>
</dbReference>
<dbReference type="WBParaSite" id="L893_g11355.t1">
    <property type="protein sequence ID" value="L893_g11355.t1"/>
    <property type="gene ID" value="L893_g11355"/>
</dbReference>
<feature type="transmembrane region" description="Helical" evidence="6">
    <location>
        <begin position="20"/>
        <end position="42"/>
    </location>
</feature>
<dbReference type="Pfam" id="PF10320">
    <property type="entry name" value="7TM_GPCR_Srsx"/>
    <property type="match status" value="1"/>
</dbReference>
<evidence type="ECO:0000256" key="6">
    <source>
        <dbReference type="SAM" id="Phobius"/>
    </source>
</evidence>
<feature type="transmembrane region" description="Helical" evidence="6">
    <location>
        <begin position="54"/>
        <end position="76"/>
    </location>
</feature>
<keyword evidence="5" id="KW-0675">Receptor</keyword>
<organism evidence="8 9">
    <name type="scientific">Steinernema glaseri</name>
    <dbReference type="NCBI Taxonomy" id="37863"/>
    <lineage>
        <taxon>Eukaryota</taxon>
        <taxon>Metazoa</taxon>
        <taxon>Ecdysozoa</taxon>
        <taxon>Nematoda</taxon>
        <taxon>Chromadorea</taxon>
        <taxon>Rhabditida</taxon>
        <taxon>Tylenchina</taxon>
        <taxon>Panagrolaimomorpha</taxon>
        <taxon>Strongyloidoidea</taxon>
        <taxon>Steinernematidae</taxon>
        <taxon>Steinernema</taxon>
    </lineage>
</organism>
<keyword evidence="3 6" id="KW-1133">Transmembrane helix</keyword>
<keyword evidence="2 5" id="KW-0812">Transmembrane</keyword>
<evidence type="ECO:0000259" key="7">
    <source>
        <dbReference type="PROSITE" id="PS50262"/>
    </source>
</evidence>
<feature type="transmembrane region" description="Helical" evidence="6">
    <location>
        <begin position="129"/>
        <end position="154"/>
    </location>
</feature>
<evidence type="ECO:0000256" key="5">
    <source>
        <dbReference type="RuleBase" id="RU000688"/>
    </source>
</evidence>
<name>A0A1I7Y020_9BILA</name>
<dbReference type="PANTHER" id="PTHR23360">
    <property type="entry name" value="G-PROTEIN COUPLED RECEPTORS FAMILY 1 PROFILE DOMAIN-CONTAINING PROTEIN-RELATED"/>
    <property type="match status" value="1"/>
</dbReference>
<sequence>MALTNWSISEETLITISHFYAPFYLFNMALSHIVNLLIIIATIRSSKLKNICNILIAIQAAADIVITWEVPVYVYHVYMHQFITIHDCFLAQTVPWVAMNFTTCLMLLIGLDRYLCVKHTTWYMMLNKIYYFALMMGGCISYCVLVMVGIYLTTTDQKVLCFLADAMAGHGKNAWAGSQAIINVVVVIVYGKLKKFLESRTTRAAGDRDTRKIFRSLYLIVLFYIFGWVTTIILLLSVRVLIADPYLEQAGGQFLGAFAATNLTIPFFVYFTQSAVYRKEILGIFIPYLEQAGGQFLGAFAATNLTIPFFVYFTQSAVYRKEILAIFMSEHRVAKISPGGDSSTMGGKISTIKTPYAAEHSVVA</sequence>
<evidence type="ECO:0000256" key="4">
    <source>
        <dbReference type="ARBA" id="ARBA00023136"/>
    </source>
</evidence>
<dbReference type="Gene3D" id="1.20.1070.10">
    <property type="entry name" value="Rhodopsin 7-helix transmembrane proteins"/>
    <property type="match status" value="1"/>
</dbReference>
<dbReference type="CDD" id="cd00637">
    <property type="entry name" value="7tm_classA_rhodopsin-like"/>
    <property type="match status" value="1"/>
</dbReference>